<dbReference type="Pfam" id="PF00773">
    <property type="entry name" value="RNB"/>
    <property type="match status" value="1"/>
</dbReference>
<dbReference type="EMBL" id="CP045851">
    <property type="protein sequence ID" value="QGG95401.1"/>
    <property type="molecule type" value="Genomic_DNA"/>
</dbReference>
<dbReference type="GO" id="GO:0004540">
    <property type="term" value="F:RNA nuclease activity"/>
    <property type="evidence" value="ECO:0007669"/>
    <property type="project" value="InterPro"/>
</dbReference>
<dbReference type="GO" id="GO:0006402">
    <property type="term" value="P:mRNA catabolic process"/>
    <property type="evidence" value="ECO:0007669"/>
    <property type="project" value="TreeGrafter"/>
</dbReference>
<gene>
    <name evidence="2" type="ORF">GH723_10005</name>
</gene>
<feature type="domain" description="RNB" evidence="1">
    <location>
        <begin position="50"/>
        <end position="368"/>
    </location>
</feature>
<dbReference type="KEGG" id="atq:GH723_10005"/>
<dbReference type="PANTHER" id="PTHR23355:SF9">
    <property type="entry name" value="DIS3-LIKE EXONUCLEASE 2"/>
    <property type="match status" value="1"/>
</dbReference>
<organism evidence="2 3">
    <name type="scientific">Actinomarinicola tropica</name>
    <dbReference type="NCBI Taxonomy" id="2789776"/>
    <lineage>
        <taxon>Bacteria</taxon>
        <taxon>Bacillati</taxon>
        <taxon>Actinomycetota</taxon>
        <taxon>Acidimicrobiia</taxon>
        <taxon>Acidimicrobiales</taxon>
        <taxon>Iamiaceae</taxon>
        <taxon>Actinomarinicola</taxon>
    </lineage>
</organism>
<proteinExistence type="predicted"/>
<dbReference type="SUPFAM" id="SSF50249">
    <property type="entry name" value="Nucleic acid-binding proteins"/>
    <property type="match status" value="1"/>
</dbReference>
<protein>
    <submittedName>
        <fullName evidence="2">RNB domain-containing ribonuclease</fullName>
    </submittedName>
</protein>
<dbReference type="Pfam" id="PF18614">
    <property type="entry name" value="RNase_II_C_S1"/>
    <property type="match status" value="1"/>
</dbReference>
<evidence type="ECO:0000313" key="3">
    <source>
        <dbReference type="Proteomes" id="UP000334019"/>
    </source>
</evidence>
<dbReference type="InterPro" id="IPR001900">
    <property type="entry name" value="RNase_II/R"/>
</dbReference>
<dbReference type="AlphaFoldDB" id="A0A5Q2RLE6"/>
<evidence type="ECO:0000313" key="2">
    <source>
        <dbReference type="EMBL" id="QGG95401.1"/>
    </source>
</evidence>
<dbReference type="InterPro" id="IPR050180">
    <property type="entry name" value="RNR_Ribonuclease"/>
</dbReference>
<dbReference type="RefSeq" id="WP_153759508.1">
    <property type="nucleotide sequence ID" value="NZ_CP045851.1"/>
</dbReference>
<reference evidence="2 3" key="1">
    <citation type="submission" date="2019-11" db="EMBL/GenBank/DDBJ databases">
        <authorList>
            <person name="He Y."/>
        </authorList>
    </citation>
    <scope>NUCLEOTIDE SEQUENCE [LARGE SCALE GENOMIC DNA]</scope>
    <source>
        <strain evidence="2 3">SCSIO 58843</strain>
    </source>
</reference>
<evidence type="ECO:0000259" key="1">
    <source>
        <dbReference type="SMART" id="SM00955"/>
    </source>
</evidence>
<dbReference type="InterPro" id="IPR040596">
    <property type="entry name" value="RNase_II_C_S1"/>
</dbReference>
<dbReference type="InterPro" id="IPR012340">
    <property type="entry name" value="NA-bd_OB-fold"/>
</dbReference>
<dbReference type="Proteomes" id="UP000334019">
    <property type="component" value="Chromosome"/>
</dbReference>
<accession>A0A5Q2RLE6</accession>
<sequence>MVIHRLRAPAVPAPVDFDALRAELDVPGPFPPEVLEEAARAAASPLGGARRDARSLELVTVDPPGARDLDQAVAVTARPGGWRVSYAIADVAAVVVPGGPVDREAWRRTQTHYAPDRTTPLHPPVLSEGSASLLPDQDRAAVLWTIDVDDDGRTRSVEVERATVRSRAQLTYAEVQQALDRGEAPGVLRALPELGAALLADARRRDAIDLGLPEQEVVPDRGDHWTIRLRADLPVEIWNAQISLLTGRAAAQIMLDGGAGVLRTLPSPDPQRFPRFVEAARGLGIPWADAEHPGDVLARLDTSRPRHAALAELAAELLRGAGYTAVDGSPLDDPGHAGVGAPYAHVTAPLRRLVDRIATEACLAHVAGTVLPEWVLAAIGELPATMTAGDQRARALDRACIDVVEAFVLADRVGETFPAAVLESWDDGGNIAIDDPAIRARCDGADLPLGGEVVARCTRADVAERVVRFERVS</sequence>
<name>A0A5Q2RLE6_9ACTN</name>
<dbReference type="PANTHER" id="PTHR23355">
    <property type="entry name" value="RIBONUCLEASE"/>
    <property type="match status" value="1"/>
</dbReference>
<dbReference type="GO" id="GO:0005829">
    <property type="term" value="C:cytosol"/>
    <property type="evidence" value="ECO:0007669"/>
    <property type="project" value="TreeGrafter"/>
</dbReference>
<dbReference type="GO" id="GO:0003723">
    <property type="term" value="F:RNA binding"/>
    <property type="evidence" value="ECO:0007669"/>
    <property type="project" value="InterPro"/>
</dbReference>
<dbReference type="SMART" id="SM00955">
    <property type="entry name" value="RNB"/>
    <property type="match status" value="1"/>
</dbReference>
<keyword evidence="3" id="KW-1185">Reference proteome</keyword>